<dbReference type="Pfam" id="PF01135">
    <property type="entry name" value="PCMT"/>
    <property type="match status" value="1"/>
</dbReference>
<evidence type="ECO:0000256" key="7">
    <source>
        <dbReference type="ARBA" id="ARBA00022679"/>
    </source>
</evidence>
<sequence length="392" mass="43007">MTDTTGAAERAAASGLLGRLNKTLAQPLAPEWQAAYEAVPRHGFLPDTVWLGDDLTPCDRRKTPGAWLRAAYDDEPVVTQVNDGADPGDGERWPSCSASAPGIVFRMLHMLDVRSGDRALEIGTGTGWNAGLLAHRLGSDLVTTVEVDPALADRARDNLKAAGLAPHVITGDGATLEVGHGLDRFLATCSVRRVPPGWVARMKSGGVMLLPWESPWLCYGLLRLTADSDGSASGTFHPRSAFMLMRGQRTDLRIFRDVVRDGHVPDERSTTLSPRSVTGDDWAAQFAIGLQLPDVWWTWHEDPDVEGVSARLWLATVDATSWAAIDYDGETDKRFTVWEHGHRRLWSEVEAAYHWWRSHGCPRPEHFGMSVAADGRHTPWLGSPGRPVPHRG</sequence>
<gene>
    <name evidence="12" type="primary">pcm</name>
    <name evidence="12" type="ORF">GCM10010211_62780</name>
</gene>
<evidence type="ECO:0000256" key="6">
    <source>
        <dbReference type="ARBA" id="ARBA00022603"/>
    </source>
</evidence>
<dbReference type="InterPro" id="IPR000682">
    <property type="entry name" value="PCMT"/>
</dbReference>
<dbReference type="PANTHER" id="PTHR11579">
    <property type="entry name" value="PROTEIN-L-ISOASPARTATE O-METHYLTRANSFERASE"/>
    <property type="match status" value="1"/>
</dbReference>
<keyword evidence="6" id="KW-0489">Methyltransferase</keyword>
<dbReference type="PANTHER" id="PTHR11579:SF0">
    <property type="entry name" value="PROTEIN-L-ISOASPARTATE(D-ASPARTATE) O-METHYLTRANSFERASE"/>
    <property type="match status" value="1"/>
</dbReference>
<evidence type="ECO:0000256" key="8">
    <source>
        <dbReference type="ARBA" id="ARBA00022691"/>
    </source>
</evidence>
<dbReference type="Proteomes" id="UP000654471">
    <property type="component" value="Unassembled WGS sequence"/>
</dbReference>
<dbReference type="EMBL" id="BMRP01000030">
    <property type="protein sequence ID" value="GGU87917.1"/>
    <property type="molecule type" value="Genomic_DNA"/>
</dbReference>
<reference evidence="13" key="1">
    <citation type="journal article" date="2019" name="Int. J. Syst. Evol. Microbiol.">
        <title>The Global Catalogue of Microorganisms (GCM) 10K type strain sequencing project: providing services to taxonomists for standard genome sequencing and annotation.</title>
        <authorList>
            <consortium name="The Broad Institute Genomics Platform"/>
            <consortium name="The Broad Institute Genome Sequencing Center for Infectious Disease"/>
            <person name="Wu L."/>
            <person name="Ma J."/>
        </authorList>
    </citation>
    <scope>NUCLEOTIDE SEQUENCE [LARGE SCALE GENOMIC DNA]</scope>
    <source>
        <strain evidence="13">JCM 3399</strain>
    </source>
</reference>
<comment type="caution">
    <text evidence="12">The sequence shown here is derived from an EMBL/GenBank/DDBJ whole genome shotgun (WGS) entry which is preliminary data.</text>
</comment>
<comment type="subcellular location">
    <subcellularLocation>
        <location evidence="1">Cytoplasm</location>
    </subcellularLocation>
</comment>
<dbReference type="InterPro" id="IPR029063">
    <property type="entry name" value="SAM-dependent_MTases_sf"/>
</dbReference>
<organism evidence="12 13">
    <name type="scientific">Streptomyces albospinus</name>
    <dbReference type="NCBI Taxonomy" id="285515"/>
    <lineage>
        <taxon>Bacteria</taxon>
        <taxon>Bacillati</taxon>
        <taxon>Actinomycetota</taxon>
        <taxon>Actinomycetes</taxon>
        <taxon>Kitasatosporales</taxon>
        <taxon>Streptomycetaceae</taxon>
        <taxon>Streptomyces</taxon>
    </lineage>
</organism>
<evidence type="ECO:0000256" key="2">
    <source>
        <dbReference type="ARBA" id="ARBA00005369"/>
    </source>
</evidence>
<protein>
    <recommendedName>
        <fullName evidence="4">Protein-L-isoaspartate O-methyltransferase</fullName>
        <ecNumber evidence="3">2.1.1.77</ecNumber>
    </recommendedName>
    <alternativeName>
        <fullName evidence="11">L-isoaspartyl protein carboxyl methyltransferase</fullName>
    </alternativeName>
    <alternativeName>
        <fullName evidence="9">Protein L-isoaspartyl methyltransferase</fullName>
    </alternativeName>
    <alternativeName>
        <fullName evidence="10">Protein-beta-aspartate methyltransferase</fullName>
    </alternativeName>
</protein>
<evidence type="ECO:0000256" key="10">
    <source>
        <dbReference type="ARBA" id="ARBA00031323"/>
    </source>
</evidence>
<evidence type="ECO:0000256" key="11">
    <source>
        <dbReference type="ARBA" id="ARBA00031350"/>
    </source>
</evidence>
<keyword evidence="5" id="KW-0963">Cytoplasm</keyword>
<evidence type="ECO:0000256" key="4">
    <source>
        <dbReference type="ARBA" id="ARBA00013346"/>
    </source>
</evidence>
<evidence type="ECO:0000256" key="9">
    <source>
        <dbReference type="ARBA" id="ARBA00030757"/>
    </source>
</evidence>
<name>A0ABQ2VKI6_9ACTN</name>
<dbReference type="CDD" id="cd02440">
    <property type="entry name" value="AdoMet_MTases"/>
    <property type="match status" value="1"/>
</dbReference>
<dbReference type="EC" id="2.1.1.77" evidence="3"/>
<evidence type="ECO:0000256" key="3">
    <source>
        <dbReference type="ARBA" id="ARBA00011890"/>
    </source>
</evidence>
<keyword evidence="13" id="KW-1185">Reference proteome</keyword>
<dbReference type="SUPFAM" id="SSF53335">
    <property type="entry name" value="S-adenosyl-L-methionine-dependent methyltransferases"/>
    <property type="match status" value="1"/>
</dbReference>
<comment type="similarity">
    <text evidence="2">Belongs to the methyltransferase superfamily. L-isoaspartyl/D-aspartyl protein methyltransferase family.</text>
</comment>
<keyword evidence="7" id="KW-0808">Transferase</keyword>
<keyword evidence="8" id="KW-0949">S-adenosyl-L-methionine</keyword>
<proteinExistence type="inferred from homology"/>
<evidence type="ECO:0000256" key="1">
    <source>
        <dbReference type="ARBA" id="ARBA00004496"/>
    </source>
</evidence>
<evidence type="ECO:0000256" key="5">
    <source>
        <dbReference type="ARBA" id="ARBA00022490"/>
    </source>
</evidence>
<dbReference type="RefSeq" id="WP_189305693.1">
    <property type="nucleotide sequence ID" value="NZ_BMRP01000030.1"/>
</dbReference>
<dbReference type="Gene3D" id="3.40.50.150">
    <property type="entry name" value="Vaccinia Virus protein VP39"/>
    <property type="match status" value="1"/>
</dbReference>
<accession>A0ABQ2VKI6</accession>
<evidence type="ECO:0000313" key="13">
    <source>
        <dbReference type="Proteomes" id="UP000654471"/>
    </source>
</evidence>
<evidence type="ECO:0000313" key="12">
    <source>
        <dbReference type="EMBL" id="GGU87917.1"/>
    </source>
</evidence>